<dbReference type="Proteomes" id="UP001396334">
    <property type="component" value="Unassembled WGS sequence"/>
</dbReference>
<gene>
    <name evidence="2" type="ORF">V6N11_083318</name>
</gene>
<feature type="compositionally biased region" description="Basic and acidic residues" evidence="1">
    <location>
        <begin position="176"/>
        <end position="188"/>
    </location>
</feature>
<evidence type="ECO:0000313" key="2">
    <source>
        <dbReference type="EMBL" id="KAK9001536.1"/>
    </source>
</evidence>
<name>A0ABR2QM19_9ROSI</name>
<accession>A0ABR2QM19</accession>
<feature type="region of interest" description="Disordered" evidence="1">
    <location>
        <begin position="155"/>
        <end position="196"/>
    </location>
</feature>
<sequence length="226" mass="23140">MKATFHPKAVTSGASSDSLSPKSVSSGVSSNSCPQCLHVASTAGSSGQWFIDTWATHHVTPEASNVQHGSDFTGPVSSTVGCAKQQCYDSGSPGDVLSNSQEDSGFNTDKVVDDVCVSGEVDMVNEPGLGDNSPLIDDAPLELMSTGGGICEAEVGPLESNGAGAAQSSGSASSEEGDRIAEDDRPIDDNGNLVQENVNAHPMAFQSSNWRAAVDAEYNALLADGT</sequence>
<dbReference type="EMBL" id="JBBPBN010000036">
    <property type="protein sequence ID" value="KAK9001536.1"/>
    <property type="molecule type" value="Genomic_DNA"/>
</dbReference>
<feature type="region of interest" description="Disordered" evidence="1">
    <location>
        <begin position="1"/>
        <end position="30"/>
    </location>
</feature>
<reference evidence="2 3" key="1">
    <citation type="journal article" date="2024" name="G3 (Bethesda)">
        <title>Genome assembly of Hibiscus sabdariffa L. provides insights into metabolisms of medicinal natural products.</title>
        <authorList>
            <person name="Kim T."/>
        </authorList>
    </citation>
    <scope>NUCLEOTIDE SEQUENCE [LARGE SCALE GENOMIC DNA]</scope>
    <source>
        <strain evidence="2">TK-2024</strain>
        <tissue evidence="2">Old leaves</tissue>
    </source>
</reference>
<feature type="compositionally biased region" description="Low complexity" evidence="1">
    <location>
        <begin position="15"/>
        <end position="30"/>
    </location>
</feature>
<protein>
    <submittedName>
        <fullName evidence="2">Uncharacterized protein</fullName>
    </submittedName>
</protein>
<evidence type="ECO:0000256" key="1">
    <source>
        <dbReference type="SAM" id="MobiDB-lite"/>
    </source>
</evidence>
<comment type="caution">
    <text evidence="2">The sequence shown here is derived from an EMBL/GenBank/DDBJ whole genome shotgun (WGS) entry which is preliminary data.</text>
</comment>
<feature type="compositionally biased region" description="Low complexity" evidence="1">
    <location>
        <begin position="159"/>
        <end position="174"/>
    </location>
</feature>
<organism evidence="2 3">
    <name type="scientific">Hibiscus sabdariffa</name>
    <name type="common">roselle</name>
    <dbReference type="NCBI Taxonomy" id="183260"/>
    <lineage>
        <taxon>Eukaryota</taxon>
        <taxon>Viridiplantae</taxon>
        <taxon>Streptophyta</taxon>
        <taxon>Embryophyta</taxon>
        <taxon>Tracheophyta</taxon>
        <taxon>Spermatophyta</taxon>
        <taxon>Magnoliopsida</taxon>
        <taxon>eudicotyledons</taxon>
        <taxon>Gunneridae</taxon>
        <taxon>Pentapetalae</taxon>
        <taxon>rosids</taxon>
        <taxon>malvids</taxon>
        <taxon>Malvales</taxon>
        <taxon>Malvaceae</taxon>
        <taxon>Malvoideae</taxon>
        <taxon>Hibiscus</taxon>
    </lineage>
</organism>
<proteinExistence type="predicted"/>
<keyword evidence="3" id="KW-1185">Reference proteome</keyword>
<evidence type="ECO:0000313" key="3">
    <source>
        <dbReference type="Proteomes" id="UP001396334"/>
    </source>
</evidence>